<feature type="domain" description="ABC transmembrane type-1" evidence="9">
    <location>
        <begin position="371"/>
        <end position="565"/>
    </location>
</feature>
<reference evidence="10 11" key="1">
    <citation type="submission" date="2019-02" db="EMBL/GenBank/DDBJ databases">
        <title>Paenibacillus sp. nov., isolated from surface-sterilized tissue of Thalictrum simplex L.</title>
        <authorList>
            <person name="Tuo L."/>
        </authorList>
    </citation>
    <scope>NUCLEOTIDE SEQUENCE [LARGE SCALE GENOMIC DNA]</scope>
    <source>
        <strain evidence="10 11">N2SHLJ1</strain>
    </source>
</reference>
<feature type="transmembrane region" description="Helical" evidence="8">
    <location>
        <begin position="210"/>
        <end position="230"/>
    </location>
</feature>
<dbReference type="PANTHER" id="PTHR43357:SF3">
    <property type="entry name" value="FE(3+)-TRANSPORT SYSTEM PERMEASE PROTEIN FBPB 2"/>
    <property type="match status" value="1"/>
</dbReference>
<dbReference type="InterPro" id="IPR000515">
    <property type="entry name" value="MetI-like"/>
</dbReference>
<feature type="transmembrane region" description="Helical" evidence="8">
    <location>
        <begin position="26"/>
        <end position="47"/>
    </location>
</feature>
<feature type="transmembrane region" description="Helical" evidence="8">
    <location>
        <begin position="375"/>
        <end position="397"/>
    </location>
</feature>
<evidence type="ECO:0000256" key="4">
    <source>
        <dbReference type="ARBA" id="ARBA00022519"/>
    </source>
</evidence>
<dbReference type="PANTHER" id="PTHR43357">
    <property type="entry name" value="INNER MEMBRANE ABC TRANSPORTER PERMEASE PROTEIN YDCV"/>
    <property type="match status" value="1"/>
</dbReference>
<evidence type="ECO:0000256" key="5">
    <source>
        <dbReference type="ARBA" id="ARBA00022692"/>
    </source>
</evidence>
<keyword evidence="4" id="KW-0997">Cell inner membrane</keyword>
<comment type="caution">
    <text evidence="10">The sequence shown here is derived from an EMBL/GenBank/DDBJ whole genome shotgun (WGS) entry which is preliminary data.</text>
</comment>
<gene>
    <name evidence="10" type="ORF">EYB31_01360</name>
</gene>
<dbReference type="InterPro" id="IPR035906">
    <property type="entry name" value="MetI-like_sf"/>
</dbReference>
<feature type="transmembrane region" description="Helical" evidence="8">
    <location>
        <begin position="266"/>
        <end position="285"/>
    </location>
</feature>
<evidence type="ECO:0000256" key="7">
    <source>
        <dbReference type="ARBA" id="ARBA00023136"/>
    </source>
</evidence>
<evidence type="ECO:0000256" key="2">
    <source>
        <dbReference type="ARBA" id="ARBA00022448"/>
    </source>
</evidence>
<dbReference type="CDD" id="cd06261">
    <property type="entry name" value="TM_PBP2"/>
    <property type="match status" value="2"/>
</dbReference>
<dbReference type="Gene3D" id="1.10.3720.10">
    <property type="entry name" value="MetI-like"/>
    <property type="match status" value="2"/>
</dbReference>
<dbReference type="SUPFAM" id="SSF161098">
    <property type="entry name" value="MetI-like"/>
    <property type="match status" value="2"/>
</dbReference>
<feature type="transmembrane region" description="Helical" evidence="8">
    <location>
        <begin position="409"/>
        <end position="430"/>
    </location>
</feature>
<evidence type="ECO:0000256" key="8">
    <source>
        <dbReference type="RuleBase" id="RU363032"/>
    </source>
</evidence>
<feature type="transmembrane region" description="Helical" evidence="8">
    <location>
        <begin position="544"/>
        <end position="565"/>
    </location>
</feature>
<feature type="transmembrane region" description="Helical" evidence="8">
    <location>
        <begin position="155"/>
        <end position="179"/>
    </location>
</feature>
<organism evidence="10 11">
    <name type="scientific">Paenibacillus thalictri</name>
    <dbReference type="NCBI Taxonomy" id="2527873"/>
    <lineage>
        <taxon>Bacteria</taxon>
        <taxon>Bacillati</taxon>
        <taxon>Bacillota</taxon>
        <taxon>Bacilli</taxon>
        <taxon>Bacillales</taxon>
        <taxon>Paenibacillaceae</taxon>
        <taxon>Paenibacillus</taxon>
    </lineage>
</organism>
<accession>A0A4Q9DX38</accession>
<dbReference type="AlphaFoldDB" id="A0A4Q9DX38"/>
<keyword evidence="2 8" id="KW-0813">Transport</keyword>
<feature type="transmembrane region" description="Helical" evidence="8">
    <location>
        <begin position="502"/>
        <end position="524"/>
    </location>
</feature>
<evidence type="ECO:0000256" key="6">
    <source>
        <dbReference type="ARBA" id="ARBA00022989"/>
    </source>
</evidence>
<feature type="transmembrane region" description="Helical" evidence="8">
    <location>
        <begin position="316"/>
        <end position="337"/>
    </location>
</feature>
<evidence type="ECO:0000256" key="3">
    <source>
        <dbReference type="ARBA" id="ARBA00022475"/>
    </source>
</evidence>
<dbReference type="PROSITE" id="PS50928">
    <property type="entry name" value="ABC_TM1"/>
    <property type="match status" value="2"/>
</dbReference>
<keyword evidence="5 8" id="KW-0812">Transmembrane</keyword>
<evidence type="ECO:0000313" key="11">
    <source>
        <dbReference type="Proteomes" id="UP000293142"/>
    </source>
</evidence>
<dbReference type="EMBL" id="SIRE01000002">
    <property type="protein sequence ID" value="TBL81674.1"/>
    <property type="molecule type" value="Genomic_DNA"/>
</dbReference>
<keyword evidence="11" id="KW-1185">Reference proteome</keyword>
<feature type="domain" description="ABC transmembrane type-1" evidence="9">
    <location>
        <begin position="75"/>
        <end position="285"/>
    </location>
</feature>
<feature type="transmembrane region" description="Helical" evidence="8">
    <location>
        <begin position="436"/>
        <end position="454"/>
    </location>
</feature>
<evidence type="ECO:0000256" key="1">
    <source>
        <dbReference type="ARBA" id="ARBA00004429"/>
    </source>
</evidence>
<evidence type="ECO:0000259" key="9">
    <source>
        <dbReference type="PROSITE" id="PS50928"/>
    </source>
</evidence>
<name>A0A4Q9DX38_9BACL</name>
<proteinExistence type="inferred from homology"/>
<dbReference type="Pfam" id="PF00528">
    <property type="entry name" value="BPD_transp_1"/>
    <property type="match status" value="2"/>
</dbReference>
<keyword evidence="3" id="KW-1003">Cell membrane</keyword>
<sequence length="575" mass="62995">MIGKPTELSNSNRPARKLDLSIGPHLVWWGTFALLGFTVFYPCLVLLINSFKADSGFTLSNYVLLFQTPAIYTSMFNSLKVVIPATCFATILGVLLAWIVARTKIPGKRVWQTLIATPYLIPPFVGAISWTYLLGPVGLINNLYMDWFHMTEPLIDIYSMGGMIFVMSIYGYTIPYIVVLPAIQKIDASVEEAGRISGASTLRTMKDITLPLITPAILGGMLLLFMNLLADFGIPSVLGAPKHITLMTSQIYQTIMNVDQPNHLQIASANSLLLAVIGLIGLQLYQKIIKSSKYMVVSGKHPSSEKMSLGKWTVPVYLFMLLVVIVTTVAPICAAIYTSLIKAIGAGTGWDNLTFRNYATLFKIESIKRALINSISLSAIAGFAIAVFGLILSYMVIRIRMKGSRIVEALVAIPYAVPGTIVGLAMILAFVNPLPIVGWQLYNTFWILLVAYLARFMNLGLQTITGAMTQIHPSLEEASRISGASQMRAFWDIMLPLLRPSFYAAFFLVMMPALGEITLSSLLWSVNNETIGVIVFAAQEEGKIALTAALAVILILFVVSLNMILKLVTKGKIGM</sequence>
<dbReference type="GO" id="GO:0005886">
    <property type="term" value="C:plasma membrane"/>
    <property type="evidence" value="ECO:0007669"/>
    <property type="project" value="UniProtKB-SubCell"/>
</dbReference>
<keyword evidence="7 8" id="KW-0472">Membrane</keyword>
<feature type="transmembrane region" description="Helical" evidence="8">
    <location>
        <begin position="81"/>
        <end position="101"/>
    </location>
</feature>
<evidence type="ECO:0000313" key="10">
    <source>
        <dbReference type="EMBL" id="TBL81674.1"/>
    </source>
</evidence>
<dbReference type="OrthoDB" id="9776648at2"/>
<dbReference type="GO" id="GO:0055085">
    <property type="term" value="P:transmembrane transport"/>
    <property type="evidence" value="ECO:0007669"/>
    <property type="project" value="InterPro"/>
</dbReference>
<dbReference type="RefSeq" id="WP_131011460.1">
    <property type="nucleotide sequence ID" value="NZ_SIRE01000002.1"/>
</dbReference>
<comment type="similarity">
    <text evidence="8">Belongs to the binding-protein-dependent transport system permease family.</text>
</comment>
<feature type="transmembrane region" description="Helical" evidence="8">
    <location>
        <begin position="113"/>
        <end position="135"/>
    </location>
</feature>
<comment type="subcellular location">
    <subcellularLocation>
        <location evidence="1">Cell inner membrane</location>
        <topology evidence="1">Multi-pass membrane protein</topology>
    </subcellularLocation>
    <subcellularLocation>
        <location evidence="8">Cell membrane</location>
        <topology evidence="8">Multi-pass membrane protein</topology>
    </subcellularLocation>
</comment>
<keyword evidence="6 8" id="KW-1133">Transmembrane helix</keyword>
<protein>
    <submittedName>
        <fullName evidence="10">Iron ABC transporter permease</fullName>
    </submittedName>
</protein>
<dbReference type="Proteomes" id="UP000293142">
    <property type="component" value="Unassembled WGS sequence"/>
</dbReference>